<reference evidence="1 2" key="1">
    <citation type="submission" date="2018-11" db="EMBL/GenBank/DDBJ databases">
        <title>Genome assembly of Steccherinum ochraceum LE-BIN_3174, the white-rot fungus of the Steccherinaceae family (The Residual Polyporoid clade, Polyporales, Basidiomycota).</title>
        <authorList>
            <person name="Fedorova T.V."/>
            <person name="Glazunova O.A."/>
            <person name="Landesman E.O."/>
            <person name="Moiseenko K.V."/>
            <person name="Psurtseva N.V."/>
            <person name="Savinova O.S."/>
            <person name="Shakhova N.V."/>
            <person name="Tyazhelova T.V."/>
            <person name="Vasina D.V."/>
        </authorList>
    </citation>
    <scope>NUCLEOTIDE SEQUENCE [LARGE SCALE GENOMIC DNA]</scope>
    <source>
        <strain evidence="1 2">LE-BIN_3174</strain>
    </source>
</reference>
<dbReference type="Proteomes" id="UP000292702">
    <property type="component" value="Unassembled WGS sequence"/>
</dbReference>
<gene>
    <name evidence="1" type="ORF">EIP91_007687</name>
</gene>
<sequence>MGAHDLRVLELRPVEDLLAANAQMFPAVTSLRNLKSIDMDGLYCQTNQAVELLQQITSDLVSATLHPYDYRFDSAEPEGAPDILTMLSKFRQSLTQIRISYPLRELNGFGHGIIFPQVRKLSVEAGFWIRPSLGALAYAFPGLNQLVWHYDPPAPNEMEESREENSSEHYQSWLHCDSLSCSARWGYALCLRSPVRYWNCRYLSAEKEFPDYFLTALSEIRPENLRLNLHLEASQASLEHITNLFPPVGIAHLDVTISSRLFFNGMRSGEFYGKVLMMLGKGISSLAQLRSLALHVCVDVNEFHTEHKGLDLAKINAIALGRRLAHHAPQLTHASFKLSRETRISELETELEEYMRFSRDKSVGNIVHERLTLQAGRELLKSSLLVAMEF</sequence>
<evidence type="ECO:0000313" key="1">
    <source>
        <dbReference type="EMBL" id="TCD61947.1"/>
    </source>
</evidence>
<comment type="caution">
    <text evidence="1">The sequence shown here is derived from an EMBL/GenBank/DDBJ whole genome shotgun (WGS) entry which is preliminary data.</text>
</comment>
<accession>A0A4V2MVH5</accession>
<dbReference type="AlphaFoldDB" id="A0A4V2MVH5"/>
<organism evidence="1 2">
    <name type="scientific">Steccherinum ochraceum</name>
    <dbReference type="NCBI Taxonomy" id="92696"/>
    <lineage>
        <taxon>Eukaryota</taxon>
        <taxon>Fungi</taxon>
        <taxon>Dikarya</taxon>
        <taxon>Basidiomycota</taxon>
        <taxon>Agaricomycotina</taxon>
        <taxon>Agaricomycetes</taxon>
        <taxon>Polyporales</taxon>
        <taxon>Steccherinaceae</taxon>
        <taxon>Steccherinum</taxon>
    </lineage>
</organism>
<evidence type="ECO:0000313" key="2">
    <source>
        <dbReference type="Proteomes" id="UP000292702"/>
    </source>
</evidence>
<keyword evidence="2" id="KW-1185">Reference proteome</keyword>
<dbReference type="EMBL" id="RWJN01000416">
    <property type="protein sequence ID" value="TCD61947.1"/>
    <property type="molecule type" value="Genomic_DNA"/>
</dbReference>
<protein>
    <submittedName>
        <fullName evidence="1">Uncharacterized protein</fullName>
    </submittedName>
</protein>
<name>A0A4V2MVH5_9APHY</name>
<proteinExistence type="predicted"/>